<accession>A0A1G9AFG7</accession>
<keyword evidence="4 7" id="KW-0574">Periplasm</keyword>
<evidence type="ECO:0000256" key="2">
    <source>
        <dbReference type="ARBA" id="ARBA00005791"/>
    </source>
</evidence>
<keyword evidence="6" id="KW-0676">Redox-active center</keyword>
<keyword evidence="3 9" id="KW-0732">Signal</keyword>
<dbReference type="InterPro" id="IPR001853">
    <property type="entry name" value="DSBA-like_thioredoxin_dom"/>
</dbReference>
<evidence type="ECO:0000256" key="4">
    <source>
        <dbReference type="ARBA" id="ARBA00022764"/>
    </source>
</evidence>
<dbReference type="InterPro" id="IPR050824">
    <property type="entry name" value="Thiol_disulfide_DsbA"/>
</dbReference>
<name>A0A1G9AFG7_9GAMM</name>
<dbReference type="PROSITE" id="PS51352">
    <property type="entry name" value="THIOREDOXIN_2"/>
    <property type="match status" value="1"/>
</dbReference>
<organism evidence="11 12">
    <name type="scientific">Ferrimonas sediminum</name>
    <dbReference type="NCBI Taxonomy" id="718193"/>
    <lineage>
        <taxon>Bacteria</taxon>
        <taxon>Pseudomonadati</taxon>
        <taxon>Pseudomonadota</taxon>
        <taxon>Gammaproteobacteria</taxon>
        <taxon>Alteromonadales</taxon>
        <taxon>Ferrimonadaceae</taxon>
        <taxon>Ferrimonas</taxon>
    </lineage>
</organism>
<dbReference type="Pfam" id="PF01323">
    <property type="entry name" value="DSBA"/>
    <property type="match status" value="1"/>
</dbReference>
<reference evidence="12" key="1">
    <citation type="submission" date="2016-10" db="EMBL/GenBank/DDBJ databases">
        <authorList>
            <person name="Varghese N."/>
            <person name="Submissions S."/>
        </authorList>
    </citation>
    <scope>NUCLEOTIDE SEQUENCE [LARGE SCALE GENOMIC DNA]</scope>
    <source>
        <strain evidence="12">DSM 23317</strain>
    </source>
</reference>
<dbReference type="InterPro" id="IPR023205">
    <property type="entry name" value="DsbA/DsbL"/>
</dbReference>
<dbReference type="AlphaFoldDB" id="A0A1G9AFG7"/>
<evidence type="ECO:0000256" key="8">
    <source>
        <dbReference type="PIRSR" id="PIRSR001488-1"/>
    </source>
</evidence>
<feature type="chain" id="PRO_5011747301" description="Thiol:disulfide interchange protein" evidence="9">
    <location>
        <begin position="20"/>
        <end position="199"/>
    </location>
</feature>
<evidence type="ECO:0000256" key="7">
    <source>
        <dbReference type="PIRNR" id="PIRNR001488"/>
    </source>
</evidence>
<dbReference type="PANTHER" id="PTHR35891">
    <property type="entry name" value="THIOL:DISULFIDE INTERCHANGE PROTEIN DSBA"/>
    <property type="match status" value="1"/>
</dbReference>
<dbReference type="InterPro" id="IPR036249">
    <property type="entry name" value="Thioredoxin-like_sf"/>
</dbReference>
<dbReference type="PIRSF" id="PIRSF001488">
    <property type="entry name" value="Tdi_protein"/>
    <property type="match status" value="1"/>
</dbReference>
<evidence type="ECO:0000256" key="9">
    <source>
        <dbReference type="SAM" id="SignalP"/>
    </source>
</evidence>
<protein>
    <recommendedName>
        <fullName evidence="7">Thiol:disulfide interchange protein</fullName>
    </recommendedName>
</protein>
<feature type="domain" description="Thioredoxin" evidence="10">
    <location>
        <begin position="6"/>
        <end position="197"/>
    </location>
</feature>
<evidence type="ECO:0000313" key="11">
    <source>
        <dbReference type="EMBL" id="SDK26011.1"/>
    </source>
</evidence>
<proteinExistence type="inferred from homology"/>
<dbReference type="PANTHER" id="PTHR35891:SF2">
    <property type="entry name" value="THIOL:DISULFIDE INTERCHANGE PROTEIN DSBA"/>
    <property type="match status" value="1"/>
</dbReference>
<dbReference type="SUPFAM" id="SSF52833">
    <property type="entry name" value="Thioredoxin-like"/>
    <property type="match status" value="1"/>
</dbReference>
<feature type="disulfide bond" description="Redox-active" evidence="8">
    <location>
        <begin position="50"/>
        <end position="53"/>
    </location>
</feature>
<feature type="signal peptide" evidence="9">
    <location>
        <begin position="1"/>
        <end position="19"/>
    </location>
</feature>
<evidence type="ECO:0000256" key="1">
    <source>
        <dbReference type="ARBA" id="ARBA00004418"/>
    </source>
</evidence>
<dbReference type="CDD" id="cd03019">
    <property type="entry name" value="DsbA_DsbA"/>
    <property type="match status" value="1"/>
</dbReference>
<evidence type="ECO:0000259" key="10">
    <source>
        <dbReference type="PROSITE" id="PS51352"/>
    </source>
</evidence>
<keyword evidence="12" id="KW-1185">Reference proteome</keyword>
<dbReference type="RefSeq" id="WP_176819384.1">
    <property type="nucleotide sequence ID" value="NZ_FNEM01000023.1"/>
</dbReference>
<sequence length="199" mass="21990">MLARLIAIVMMFSAFAASAQEFKEGVHYKVINGLSEASAPVVREFFSYNCGHCEQFDPALEQIMAVLGDEVTLKRTAVGFGRDSWKLAAKGYYLTEILGTNEQMHQAFFNQIHRLGQPFTTEAQLKQFFVSYGVTPEAYDKAADSADLKLAIADGDSRTTLSQIRGVPSVLVNGKYMVVNPGRTLGDYVELIKYLISKG</sequence>
<dbReference type="EMBL" id="FNEM01000023">
    <property type="protein sequence ID" value="SDK26011.1"/>
    <property type="molecule type" value="Genomic_DNA"/>
</dbReference>
<keyword evidence="5 7" id="KW-1015">Disulfide bond</keyword>
<dbReference type="GO" id="GO:0042597">
    <property type="term" value="C:periplasmic space"/>
    <property type="evidence" value="ECO:0007669"/>
    <property type="project" value="UniProtKB-SubCell"/>
</dbReference>
<evidence type="ECO:0000256" key="3">
    <source>
        <dbReference type="ARBA" id="ARBA00022729"/>
    </source>
</evidence>
<evidence type="ECO:0000256" key="6">
    <source>
        <dbReference type="ARBA" id="ARBA00023284"/>
    </source>
</evidence>
<dbReference type="Gene3D" id="3.40.30.10">
    <property type="entry name" value="Glutaredoxin"/>
    <property type="match status" value="1"/>
</dbReference>
<comment type="similarity">
    <text evidence="2">Belongs to the thioredoxin family. DsbA subfamily.</text>
</comment>
<dbReference type="InterPro" id="IPR013766">
    <property type="entry name" value="Thioredoxin_domain"/>
</dbReference>
<evidence type="ECO:0000313" key="12">
    <source>
        <dbReference type="Proteomes" id="UP000199527"/>
    </source>
</evidence>
<dbReference type="GO" id="GO:0016491">
    <property type="term" value="F:oxidoreductase activity"/>
    <property type="evidence" value="ECO:0007669"/>
    <property type="project" value="InterPro"/>
</dbReference>
<dbReference type="Proteomes" id="UP000199527">
    <property type="component" value="Unassembled WGS sequence"/>
</dbReference>
<comment type="subcellular location">
    <subcellularLocation>
        <location evidence="1 7">Periplasm</location>
    </subcellularLocation>
</comment>
<evidence type="ECO:0000256" key="5">
    <source>
        <dbReference type="ARBA" id="ARBA00023157"/>
    </source>
</evidence>
<gene>
    <name evidence="11" type="ORF">SAMN04488540_12322</name>
</gene>